<dbReference type="EC" id="4.1.99.12" evidence="14"/>
<dbReference type="InterPro" id="IPR000926">
    <property type="entry name" value="RibA"/>
</dbReference>
<evidence type="ECO:0000256" key="5">
    <source>
        <dbReference type="ARBA" id="ARBA00005520"/>
    </source>
</evidence>
<dbReference type="CDD" id="cd00641">
    <property type="entry name" value="GTP_cyclohydro2"/>
    <property type="match status" value="1"/>
</dbReference>
<evidence type="ECO:0000256" key="14">
    <source>
        <dbReference type="HAMAP-Rule" id="MF_00180"/>
    </source>
</evidence>
<evidence type="ECO:0000313" key="16">
    <source>
        <dbReference type="EMBL" id="MFI7588923.1"/>
    </source>
</evidence>
<dbReference type="InterPro" id="IPR000422">
    <property type="entry name" value="DHBP_synthase_RibB"/>
</dbReference>
<comment type="similarity">
    <text evidence="5">In the N-terminal section; belongs to the DHBP synthase family.</text>
</comment>
<dbReference type="SUPFAM" id="SSF142695">
    <property type="entry name" value="RibA-like"/>
    <property type="match status" value="1"/>
</dbReference>
<protein>
    <recommendedName>
        <fullName evidence="13 14">Multifunctional fusion protein</fullName>
    </recommendedName>
    <domain>
        <recommendedName>
            <fullName evidence="13">GTP cyclohydrolase-2</fullName>
            <ecNumber evidence="13">3.5.4.25</ecNumber>
        </recommendedName>
        <alternativeName>
            <fullName evidence="13">GTP cyclohydrolase II</fullName>
        </alternativeName>
    </domain>
    <domain>
        <recommendedName>
            <fullName evidence="14">3,4-dihydroxy-2-butanone 4-phosphate synthase</fullName>
            <shortName evidence="14">DHBP synthase</shortName>
            <ecNumber evidence="14">4.1.99.12</ecNumber>
        </recommendedName>
    </domain>
</protein>
<comment type="caution">
    <text evidence="16">The sequence shown here is derived from an EMBL/GenBank/DDBJ whole genome shotgun (WGS) entry which is preliminary data.</text>
</comment>
<name>A0ABW8ASI1_9ACTN</name>
<feature type="binding site" evidence="14">
    <location>
        <position position="141"/>
    </location>
    <ligand>
        <name>Mg(2+)</name>
        <dbReference type="ChEBI" id="CHEBI:18420"/>
        <label>2</label>
    </ligand>
</feature>
<organism evidence="16 17">
    <name type="scientific">Spongisporangium articulatum</name>
    <dbReference type="NCBI Taxonomy" id="3362603"/>
    <lineage>
        <taxon>Bacteria</taxon>
        <taxon>Bacillati</taxon>
        <taxon>Actinomycetota</taxon>
        <taxon>Actinomycetes</taxon>
        <taxon>Kineosporiales</taxon>
        <taxon>Kineosporiaceae</taxon>
        <taxon>Spongisporangium</taxon>
    </lineage>
</organism>
<keyword evidence="8 13" id="KW-0547">Nucleotide-binding</keyword>
<feature type="active site" description="Proton acceptor" evidence="13">
    <location>
        <position position="358"/>
    </location>
</feature>
<dbReference type="NCBIfam" id="TIGR00506">
    <property type="entry name" value="ribB"/>
    <property type="match status" value="1"/>
</dbReference>
<feature type="binding site" evidence="13">
    <location>
        <position position="386"/>
    </location>
    <ligand>
        <name>GTP</name>
        <dbReference type="ChEBI" id="CHEBI:37565"/>
    </ligand>
</feature>
<sequence length="434" mass="45641">MDTVEAAIEAMRRGLPVLVVDDADRENEGDVILAAEHATPEWVGWTVRHTSGMLCAPMYDDRADALDLPHMVERNEDSMRTAYTVSVDARHGVHTGISAQDRSTTLKLLAAAEAGPGDFTRPGHVFPLRARAGGVLERRGHTEAAVDLCVLAGLAPVGVLAEVVDDDGPTTRLPGLRELADEHGLPLISIADLAAYRLAHEAPAGARPAPVVPAPVVPAPAVPAPAVREPQPVGRVERVTESRLPTQHGEFRAIAYRDTVTGHEHVALVSGHPAAHGALVRVHSECLTGDAFGSLRCDCGPQLDAALDQIAVEGGAVVYLRGHEGRGIGLLAKLTAYALQDTGLDTVAANTVQGLPVDAREYGAAAAILTDLGLDDVRLLTNNPAKVSGLAEHGVTATRVGIEVGRTPENAAYLATKRDLMGHQLAPNLEGMTR</sequence>
<dbReference type="InterPro" id="IPR032677">
    <property type="entry name" value="GTP_cyclohydro_II"/>
</dbReference>
<evidence type="ECO:0000256" key="9">
    <source>
        <dbReference type="ARBA" id="ARBA00022801"/>
    </source>
</evidence>
<feature type="domain" description="GTP cyclohydrolase II" evidence="15">
    <location>
        <begin position="237"/>
        <end position="397"/>
    </location>
</feature>
<dbReference type="HAMAP" id="MF_00180">
    <property type="entry name" value="RibB"/>
    <property type="match status" value="1"/>
</dbReference>
<comment type="function">
    <text evidence="13">Catalyzes the conversion of GTP to 2,5-diamino-6-ribosylamino-4(3H)-pyrimidinone 5'-phosphate (DARP), formate and pyrophosphate.</text>
</comment>
<evidence type="ECO:0000256" key="2">
    <source>
        <dbReference type="ARBA" id="ARBA00002284"/>
    </source>
</evidence>
<evidence type="ECO:0000256" key="7">
    <source>
        <dbReference type="ARBA" id="ARBA00022723"/>
    </source>
</evidence>
<comment type="similarity">
    <text evidence="14">Belongs to the DHBP synthase family.</text>
</comment>
<keyword evidence="14" id="KW-0464">Manganese</keyword>
<dbReference type="EMBL" id="JBITLV010000006">
    <property type="protein sequence ID" value="MFI7588923.1"/>
    <property type="molecule type" value="Genomic_DNA"/>
</dbReference>
<feature type="active site" description="Nucleophile" evidence="13">
    <location>
        <position position="360"/>
    </location>
</feature>
<feature type="site" description="Essential for catalytic activity" evidence="14">
    <location>
        <position position="124"/>
    </location>
</feature>
<keyword evidence="11 13" id="KW-0342">GTP-binding</keyword>
<feature type="binding site" evidence="14">
    <location>
        <position position="26"/>
    </location>
    <ligand>
        <name>Mg(2+)</name>
        <dbReference type="ChEBI" id="CHEBI:18420"/>
        <label>2</label>
    </ligand>
</feature>
<feature type="binding site" evidence="13">
    <location>
        <position position="381"/>
    </location>
    <ligand>
        <name>GTP</name>
        <dbReference type="ChEBI" id="CHEBI:37565"/>
    </ligand>
</feature>
<dbReference type="Pfam" id="PF00925">
    <property type="entry name" value="GTP_cyclohydro2"/>
    <property type="match status" value="1"/>
</dbReference>
<feature type="binding site" evidence="14">
    <location>
        <position position="26"/>
    </location>
    <ligand>
        <name>Mg(2+)</name>
        <dbReference type="ChEBI" id="CHEBI:18420"/>
        <label>1</label>
    </ligand>
</feature>
<comment type="subunit">
    <text evidence="14">Homodimer.</text>
</comment>
<feature type="binding site" evidence="13">
    <location>
        <position position="299"/>
    </location>
    <ligand>
        <name>Zn(2+)</name>
        <dbReference type="ChEBI" id="CHEBI:29105"/>
        <note>catalytic</note>
    </ligand>
</feature>
<feature type="binding site" evidence="14">
    <location>
        <begin position="138"/>
        <end position="142"/>
    </location>
    <ligand>
        <name>D-ribulose 5-phosphate</name>
        <dbReference type="ChEBI" id="CHEBI:58121"/>
    </ligand>
</feature>
<comment type="cofactor">
    <cofactor evidence="14">
        <name>Mg(2+)</name>
        <dbReference type="ChEBI" id="CHEBI:18420"/>
    </cofactor>
    <cofactor evidence="14">
        <name>Mn(2+)</name>
        <dbReference type="ChEBI" id="CHEBI:29035"/>
    </cofactor>
    <text evidence="14">Binds 2 divalent metal cations per subunit. Magnesium or manganese.</text>
</comment>
<evidence type="ECO:0000256" key="3">
    <source>
        <dbReference type="ARBA" id="ARBA00004853"/>
    </source>
</evidence>
<dbReference type="PANTHER" id="PTHR21327:SF18">
    <property type="entry name" value="3,4-DIHYDROXY-2-BUTANONE 4-PHOSPHATE SYNTHASE"/>
    <property type="match status" value="1"/>
</dbReference>
<keyword evidence="10 13" id="KW-0862">Zinc</keyword>
<feature type="binding site" evidence="13">
    <location>
        <position position="346"/>
    </location>
    <ligand>
        <name>GTP</name>
        <dbReference type="ChEBI" id="CHEBI:37565"/>
    </ligand>
</feature>
<comment type="similarity">
    <text evidence="13">Belongs to the GTP cyclohydrolase II family.</text>
</comment>
<dbReference type="PANTHER" id="PTHR21327">
    <property type="entry name" value="GTP CYCLOHYDROLASE II-RELATED"/>
    <property type="match status" value="1"/>
</dbReference>
<comment type="pathway">
    <text evidence="3 13">Cofactor biosynthesis; riboflavin biosynthesis; 5-amino-6-(D-ribitylamino)uracil from GTP: step 1/4.</text>
</comment>
<keyword evidence="6 14" id="KW-0686">Riboflavin biosynthesis</keyword>
<dbReference type="HAMAP" id="MF_00179">
    <property type="entry name" value="RibA"/>
    <property type="match status" value="1"/>
</dbReference>
<dbReference type="Gene3D" id="3.40.50.10990">
    <property type="entry name" value="GTP cyclohydrolase II"/>
    <property type="match status" value="1"/>
</dbReference>
<comment type="catalytic activity">
    <reaction evidence="1 14">
        <text>D-ribulose 5-phosphate = (2S)-2-hydroxy-3-oxobutyl phosphate + formate + H(+)</text>
        <dbReference type="Rhea" id="RHEA:18457"/>
        <dbReference type="ChEBI" id="CHEBI:15378"/>
        <dbReference type="ChEBI" id="CHEBI:15740"/>
        <dbReference type="ChEBI" id="CHEBI:58121"/>
        <dbReference type="ChEBI" id="CHEBI:58830"/>
        <dbReference type="EC" id="4.1.99.12"/>
    </reaction>
</comment>
<dbReference type="GO" id="GO:0008686">
    <property type="term" value="F:3,4-dihydroxy-2-butanone-4-phosphate synthase activity"/>
    <property type="evidence" value="ECO:0007669"/>
    <property type="project" value="UniProtKB-EC"/>
</dbReference>
<evidence type="ECO:0000256" key="4">
    <source>
        <dbReference type="ARBA" id="ARBA00004904"/>
    </source>
</evidence>
<dbReference type="SUPFAM" id="SSF55821">
    <property type="entry name" value="YrdC/RibB"/>
    <property type="match status" value="1"/>
</dbReference>
<feature type="binding site" evidence="13">
    <location>
        <position position="302"/>
    </location>
    <ligand>
        <name>GTP</name>
        <dbReference type="ChEBI" id="CHEBI:37565"/>
    </ligand>
</feature>
<evidence type="ECO:0000313" key="17">
    <source>
        <dbReference type="Proteomes" id="UP001612915"/>
    </source>
</evidence>
<evidence type="ECO:0000256" key="6">
    <source>
        <dbReference type="ARBA" id="ARBA00022619"/>
    </source>
</evidence>
<evidence type="ECO:0000259" key="15">
    <source>
        <dbReference type="Pfam" id="PF00925"/>
    </source>
</evidence>
<feature type="site" description="Essential for catalytic activity" evidence="14">
    <location>
        <position position="162"/>
    </location>
</feature>
<comment type="pathway">
    <text evidence="4 14">Cofactor biosynthesis; riboflavin biosynthesis; 2-hydroxy-3-oxobutyl phosphate from D-ribulose 5-phosphate: step 1/1.</text>
</comment>
<evidence type="ECO:0000256" key="13">
    <source>
        <dbReference type="HAMAP-Rule" id="MF_00179"/>
    </source>
</evidence>
<feature type="binding site" evidence="13">
    <location>
        <begin position="281"/>
        <end position="285"/>
    </location>
    <ligand>
        <name>GTP</name>
        <dbReference type="ChEBI" id="CHEBI:37565"/>
    </ligand>
</feature>
<dbReference type="EC" id="3.5.4.25" evidence="13"/>
<proteinExistence type="inferred from homology"/>
<dbReference type="InterPro" id="IPR017945">
    <property type="entry name" value="DHBP_synth_RibB-like_a/b_dom"/>
</dbReference>
<comment type="function">
    <text evidence="2 14">Catalyzes the conversion of D-ribulose 5-phosphate to formate and 3,4-dihydroxy-2-butanone 4-phosphate.</text>
</comment>
<feature type="binding site" evidence="14">
    <location>
        <position position="30"/>
    </location>
    <ligand>
        <name>D-ribulose 5-phosphate</name>
        <dbReference type="ChEBI" id="CHEBI:58121"/>
    </ligand>
</feature>
<evidence type="ECO:0000256" key="1">
    <source>
        <dbReference type="ARBA" id="ARBA00000141"/>
    </source>
</evidence>
<feature type="binding site" evidence="13">
    <location>
        <begin position="324"/>
        <end position="326"/>
    </location>
    <ligand>
        <name>GTP</name>
        <dbReference type="ChEBI" id="CHEBI:37565"/>
    </ligand>
</feature>
<feature type="binding site" evidence="14">
    <location>
        <begin position="25"/>
        <end position="26"/>
    </location>
    <ligand>
        <name>D-ribulose 5-phosphate</name>
        <dbReference type="ChEBI" id="CHEBI:58121"/>
    </ligand>
</feature>
<evidence type="ECO:0000256" key="8">
    <source>
        <dbReference type="ARBA" id="ARBA00022741"/>
    </source>
</evidence>
<keyword evidence="14" id="KW-0460">Magnesium</keyword>
<keyword evidence="9 13" id="KW-0378">Hydrolase</keyword>
<keyword evidence="17" id="KW-1185">Reference proteome</keyword>
<feature type="binding site" evidence="13">
    <location>
        <position position="297"/>
    </location>
    <ligand>
        <name>Zn(2+)</name>
        <dbReference type="ChEBI" id="CHEBI:29105"/>
        <note>catalytic</note>
    </ligand>
</feature>
<dbReference type="Proteomes" id="UP001612915">
    <property type="component" value="Unassembled WGS sequence"/>
</dbReference>
<keyword evidence="14 16" id="KW-0456">Lyase</keyword>
<dbReference type="NCBIfam" id="NF001591">
    <property type="entry name" value="PRK00393.1"/>
    <property type="match status" value="1"/>
</dbReference>
<evidence type="ECO:0000256" key="11">
    <source>
        <dbReference type="ARBA" id="ARBA00023134"/>
    </source>
</evidence>
<dbReference type="PIRSF" id="PIRSF001259">
    <property type="entry name" value="RibA"/>
    <property type="match status" value="1"/>
</dbReference>
<evidence type="ECO:0000256" key="12">
    <source>
        <dbReference type="ARBA" id="ARBA00049295"/>
    </source>
</evidence>
<feature type="binding site" evidence="13">
    <location>
        <position position="286"/>
    </location>
    <ligand>
        <name>Zn(2+)</name>
        <dbReference type="ChEBI" id="CHEBI:29105"/>
        <note>catalytic</note>
    </ligand>
</feature>
<comment type="catalytic activity">
    <reaction evidence="12 13">
        <text>GTP + 4 H2O = 2,5-diamino-6-hydroxy-4-(5-phosphoribosylamino)-pyrimidine + formate + 2 phosphate + 3 H(+)</text>
        <dbReference type="Rhea" id="RHEA:23704"/>
        <dbReference type="ChEBI" id="CHEBI:15377"/>
        <dbReference type="ChEBI" id="CHEBI:15378"/>
        <dbReference type="ChEBI" id="CHEBI:15740"/>
        <dbReference type="ChEBI" id="CHEBI:37565"/>
        <dbReference type="ChEBI" id="CHEBI:43474"/>
        <dbReference type="ChEBI" id="CHEBI:58614"/>
        <dbReference type="EC" id="3.5.4.25"/>
    </reaction>
</comment>
<dbReference type="NCBIfam" id="TIGR00505">
    <property type="entry name" value="ribA"/>
    <property type="match status" value="1"/>
</dbReference>
<reference evidence="16 17" key="1">
    <citation type="submission" date="2024-10" db="EMBL/GenBank/DDBJ databases">
        <title>The Natural Products Discovery Center: Release of the First 8490 Sequenced Strains for Exploring Actinobacteria Biosynthetic Diversity.</title>
        <authorList>
            <person name="Kalkreuter E."/>
            <person name="Kautsar S.A."/>
            <person name="Yang D."/>
            <person name="Bader C.D."/>
            <person name="Teijaro C.N."/>
            <person name="Fluegel L."/>
            <person name="Davis C.M."/>
            <person name="Simpson J.R."/>
            <person name="Lauterbach L."/>
            <person name="Steele A.D."/>
            <person name="Gui C."/>
            <person name="Meng S."/>
            <person name="Li G."/>
            <person name="Viehrig K."/>
            <person name="Ye F."/>
            <person name="Su P."/>
            <person name="Kiefer A.F."/>
            <person name="Nichols A."/>
            <person name="Cepeda A.J."/>
            <person name="Yan W."/>
            <person name="Fan B."/>
            <person name="Jiang Y."/>
            <person name="Adhikari A."/>
            <person name="Zheng C.-J."/>
            <person name="Schuster L."/>
            <person name="Cowan T.M."/>
            <person name="Smanski M.J."/>
            <person name="Chevrette M.G."/>
            <person name="De Carvalho L.P.S."/>
            <person name="Shen B."/>
        </authorList>
    </citation>
    <scope>NUCLEOTIDE SEQUENCE [LARGE SCALE GENOMIC DNA]</scope>
    <source>
        <strain evidence="16 17">NPDC049639</strain>
    </source>
</reference>
<keyword evidence="7 14" id="KW-0479">Metal-binding</keyword>
<dbReference type="Gene3D" id="3.90.870.10">
    <property type="entry name" value="DHBP synthase"/>
    <property type="match status" value="1"/>
</dbReference>
<evidence type="ECO:0000256" key="10">
    <source>
        <dbReference type="ARBA" id="ARBA00022833"/>
    </source>
</evidence>
<comment type="cofactor">
    <cofactor evidence="13">
        <name>Zn(2+)</name>
        <dbReference type="ChEBI" id="CHEBI:29105"/>
    </cofactor>
    <text evidence="13">Binds 1 zinc ion per subunit.</text>
</comment>
<accession>A0ABW8ASI1</accession>
<dbReference type="InterPro" id="IPR036144">
    <property type="entry name" value="RibA-like_sf"/>
</dbReference>
<dbReference type="Pfam" id="PF00926">
    <property type="entry name" value="DHBP_synthase"/>
    <property type="match status" value="1"/>
</dbReference>
<gene>
    <name evidence="14 16" type="primary">ribB</name>
    <name evidence="13" type="synonym">ribA</name>
    <name evidence="16" type="ORF">ACIB24_17805</name>
</gene>
<dbReference type="RefSeq" id="WP_398283612.1">
    <property type="nucleotide sequence ID" value="NZ_JBITLV010000006.1"/>
</dbReference>